<dbReference type="Pfam" id="PF09350">
    <property type="entry name" value="DJC28_CD"/>
    <property type="match status" value="1"/>
</dbReference>
<keyword evidence="3" id="KW-1185">Reference proteome</keyword>
<dbReference type="InterPro" id="IPR018961">
    <property type="entry name" value="DnaJ_homolog_subfam-C_membr-28"/>
</dbReference>
<proteinExistence type="predicted"/>
<evidence type="ECO:0000313" key="3">
    <source>
        <dbReference type="Proteomes" id="UP000288024"/>
    </source>
</evidence>
<dbReference type="PANTHER" id="PTHR39158:SF1">
    <property type="entry name" value="DNAJ HOMOLOG SUBFAMILY C MEMBER 28"/>
    <property type="match status" value="1"/>
</dbReference>
<dbReference type="EMBL" id="RZTZ01000010">
    <property type="protein sequence ID" value="RVT59076.1"/>
    <property type="molecule type" value="Genomic_DNA"/>
</dbReference>
<dbReference type="InterPro" id="IPR052573">
    <property type="entry name" value="DnaJ_C_subfamily_28"/>
</dbReference>
<evidence type="ECO:0000259" key="1">
    <source>
        <dbReference type="Pfam" id="PF09350"/>
    </source>
</evidence>
<dbReference type="Proteomes" id="UP000288024">
    <property type="component" value="Unassembled WGS sequence"/>
</dbReference>
<dbReference type="GeneID" id="87618048"/>
<gene>
    <name evidence="2" type="ORF">EM808_20035</name>
</gene>
<feature type="domain" description="DnaJ homologue subfamily C member 28 conserved" evidence="1">
    <location>
        <begin position="9"/>
        <end position="73"/>
    </location>
</feature>
<accession>A0A3S2UUU5</accession>
<dbReference type="RefSeq" id="WP_127740084.1">
    <property type="nucleotide sequence ID" value="NZ_CP196002.1"/>
</dbReference>
<protein>
    <submittedName>
        <fullName evidence="2">DUF1992 domain-containing protein</fullName>
    </submittedName>
</protein>
<evidence type="ECO:0000313" key="2">
    <source>
        <dbReference type="EMBL" id="RVT59076.1"/>
    </source>
</evidence>
<dbReference type="AlphaFoldDB" id="A0A3S2UUU5"/>
<sequence>MDFSSIVSEDKIKRAYQEGEFNNLPGFGKPLPKDSLAAVPQELRMAYRILKNSGYSIEENELKQELLTIEDLIKACTDKAETAKLQTKYNQKLIQFHQIMKKRTGTSHSKLFGGYQQKVEGKLSR</sequence>
<organism evidence="2 3">
    <name type="scientific">Niallia taxi</name>
    <dbReference type="NCBI Taxonomy" id="2499688"/>
    <lineage>
        <taxon>Bacteria</taxon>
        <taxon>Bacillati</taxon>
        <taxon>Bacillota</taxon>
        <taxon>Bacilli</taxon>
        <taxon>Bacillales</taxon>
        <taxon>Bacillaceae</taxon>
        <taxon>Niallia</taxon>
    </lineage>
</organism>
<reference evidence="2 3" key="1">
    <citation type="submission" date="2019-01" db="EMBL/GenBank/DDBJ databases">
        <title>Bacillus sp. M5HDSG1-1, whole genome shotgun sequence.</title>
        <authorList>
            <person name="Tuo L."/>
        </authorList>
    </citation>
    <scope>NUCLEOTIDE SEQUENCE [LARGE SCALE GENOMIC DNA]</scope>
    <source>
        <strain evidence="2 3">M5HDSG1-1</strain>
    </source>
</reference>
<dbReference type="PANTHER" id="PTHR39158">
    <property type="entry name" value="OS08G0560600 PROTEIN"/>
    <property type="match status" value="1"/>
</dbReference>
<comment type="caution">
    <text evidence="2">The sequence shown here is derived from an EMBL/GenBank/DDBJ whole genome shotgun (WGS) entry which is preliminary data.</text>
</comment>
<name>A0A3S2UUU5_9BACI</name>